<dbReference type="InterPro" id="IPR001433">
    <property type="entry name" value="OxRdtase_FAD/NAD-bd"/>
</dbReference>
<dbReference type="Gene3D" id="2.40.30.10">
    <property type="entry name" value="Translation factors"/>
    <property type="match status" value="1"/>
</dbReference>
<evidence type="ECO:0000259" key="9">
    <source>
        <dbReference type="PROSITE" id="PS51384"/>
    </source>
</evidence>
<dbReference type="PANTHER" id="PTHR19370">
    <property type="entry name" value="NADH-CYTOCHROME B5 REDUCTASE"/>
    <property type="match status" value="1"/>
</dbReference>
<evidence type="ECO:0000256" key="8">
    <source>
        <dbReference type="RuleBase" id="RU361226"/>
    </source>
</evidence>
<dbReference type="GeneID" id="101740590"/>
<evidence type="ECO:0000256" key="4">
    <source>
        <dbReference type="ARBA" id="ARBA00022827"/>
    </source>
</evidence>
<dbReference type="KEGG" id="bmor:101740590"/>
<dbReference type="EC" id="1.6.2.2" evidence="8"/>
<evidence type="ECO:0000256" key="2">
    <source>
        <dbReference type="ARBA" id="ARBA00006105"/>
    </source>
</evidence>
<dbReference type="PROSITE" id="PS51384">
    <property type="entry name" value="FAD_FR"/>
    <property type="match status" value="1"/>
</dbReference>
<dbReference type="SUPFAM" id="SSF52343">
    <property type="entry name" value="Ferredoxin reductase-like, C-terminal NADP-linked domain"/>
    <property type="match status" value="1"/>
</dbReference>
<dbReference type="SUPFAM" id="SSF63380">
    <property type="entry name" value="Riboflavin synthase domain-like"/>
    <property type="match status" value="1"/>
</dbReference>
<evidence type="ECO:0000256" key="5">
    <source>
        <dbReference type="ARBA" id="ARBA00023002"/>
    </source>
</evidence>
<dbReference type="Pfam" id="PF00175">
    <property type="entry name" value="NAD_binding_1"/>
    <property type="match status" value="1"/>
</dbReference>
<accession>A0A8R2AM96</accession>
<reference evidence="11" key="1">
    <citation type="journal article" date="2008" name="Insect Biochem. Mol. Biol.">
        <title>The genome of a lepidopteran model insect, the silkworm Bombyx mori.</title>
        <authorList>
            <consortium name="International Silkworm Genome Consortium"/>
        </authorList>
    </citation>
    <scope>NUCLEOTIDE SEQUENCE [LARGE SCALE GENOMIC DNA]</scope>
    <source>
        <strain evidence="11">p50T</strain>
    </source>
</reference>
<evidence type="ECO:0000256" key="1">
    <source>
        <dbReference type="ARBA" id="ARBA00001974"/>
    </source>
</evidence>
<name>A0A8R2AM96_BOMMO</name>
<dbReference type="Pfam" id="PF00970">
    <property type="entry name" value="FAD_binding_6"/>
    <property type="match status" value="1"/>
</dbReference>
<dbReference type="AlphaFoldDB" id="A0A8R2AM96"/>
<comment type="catalytic activity">
    <reaction evidence="8">
        <text>2 Fe(III)-[cytochrome b5] + NADH = 2 Fe(II)-[cytochrome b5] + NAD(+) + H(+)</text>
        <dbReference type="Rhea" id="RHEA:46680"/>
        <dbReference type="Rhea" id="RHEA-COMP:10438"/>
        <dbReference type="Rhea" id="RHEA-COMP:10439"/>
        <dbReference type="ChEBI" id="CHEBI:15378"/>
        <dbReference type="ChEBI" id="CHEBI:29033"/>
        <dbReference type="ChEBI" id="CHEBI:29034"/>
        <dbReference type="ChEBI" id="CHEBI:57540"/>
        <dbReference type="ChEBI" id="CHEBI:57945"/>
        <dbReference type="EC" id="1.6.2.2"/>
    </reaction>
</comment>
<dbReference type="Pfam" id="PF09791">
    <property type="entry name" value="Oxidored-like"/>
    <property type="match status" value="1"/>
</dbReference>
<organism evidence="10 11">
    <name type="scientific">Bombyx mori</name>
    <name type="common">Silk moth</name>
    <dbReference type="NCBI Taxonomy" id="7091"/>
    <lineage>
        <taxon>Eukaryota</taxon>
        <taxon>Metazoa</taxon>
        <taxon>Ecdysozoa</taxon>
        <taxon>Arthropoda</taxon>
        <taxon>Hexapoda</taxon>
        <taxon>Insecta</taxon>
        <taxon>Pterygota</taxon>
        <taxon>Neoptera</taxon>
        <taxon>Endopterygota</taxon>
        <taxon>Lepidoptera</taxon>
        <taxon>Glossata</taxon>
        <taxon>Ditrysia</taxon>
        <taxon>Bombycoidea</taxon>
        <taxon>Bombycidae</taxon>
        <taxon>Bombycinae</taxon>
        <taxon>Bombyx</taxon>
    </lineage>
</organism>
<dbReference type="OrthoDB" id="432685at2759"/>
<sequence>MKMDKPVEPNIEDCCGSGCNPCIFDIYKEQLKKYENSLKYGQVTNNTLENGISQIKYTNFVVVDNKYMNDTHAIIILKRLVCNDNGMSRLWWNPGDHFLLKYVVENKTCTRAYTPIKLKKNETDLWDFFIVVKKGNIGSVSLYLYNLQKGDITSWRGPYGKYELVPNRFDRIIMIAQGTGLAPFISIIQQILENEDDMTKIILIYCTKNIETIILREELYSYKQYWNFSYKIYLSESSDEFPSKYEEPIICTKFNFNELSHHRPFRISDQYLLCGSVTFMESYAQYLINENVQLANIVKF</sequence>
<evidence type="ECO:0000256" key="6">
    <source>
        <dbReference type="ARBA" id="ARBA00023027"/>
    </source>
</evidence>
<feature type="binding site" evidence="7">
    <location>
        <position position="133"/>
    </location>
    <ligand>
        <name>FAD</name>
        <dbReference type="ChEBI" id="CHEBI:57692"/>
    </ligand>
</feature>
<dbReference type="InterPro" id="IPR017938">
    <property type="entry name" value="Riboflavin_synthase-like_b-brl"/>
</dbReference>
<proteinExistence type="inferred from homology"/>
<dbReference type="InterPro" id="IPR017927">
    <property type="entry name" value="FAD-bd_FR_type"/>
</dbReference>
<keyword evidence="6 8" id="KW-0520">NAD</keyword>
<dbReference type="EnsemblMetazoa" id="XM_004926470.4">
    <property type="protein sequence ID" value="XP_004926527.1"/>
    <property type="gene ID" value="LOC101740590"/>
</dbReference>
<dbReference type="GO" id="GO:0090524">
    <property type="term" value="F:cytochrome-b5 reductase activity, acting on NADH"/>
    <property type="evidence" value="ECO:0007669"/>
    <property type="project" value="UniProtKB-EC"/>
</dbReference>
<comment type="cofactor">
    <cofactor evidence="1 7 8">
        <name>FAD</name>
        <dbReference type="ChEBI" id="CHEBI:57692"/>
    </cofactor>
</comment>
<feature type="binding site" evidence="7">
    <location>
        <position position="113"/>
    </location>
    <ligand>
        <name>FAD</name>
        <dbReference type="ChEBI" id="CHEBI:57692"/>
    </ligand>
</feature>
<feature type="binding site" evidence="7">
    <location>
        <position position="141"/>
    </location>
    <ligand>
        <name>FAD</name>
        <dbReference type="ChEBI" id="CHEBI:57692"/>
    </ligand>
</feature>
<protein>
    <recommendedName>
        <fullName evidence="8">NADH-cytochrome b5 reductase</fullName>
        <ecNumber evidence="8">1.6.2.2</ecNumber>
    </recommendedName>
</protein>
<dbReference type="Proteomes" id="UP000005204">
    <property type="component" value="Unassembled WGS sequence"/>
</dbReference>
<dbReference type="PRINTS" id="PR00371">
    <property type="entry name" value="FPNCR"/>
</dbReference>
<dbReference type="InterPro" id="IPR008333">
    <property type="entry name" value="Cbr1-like_FAD-bd_dom"/>
</dbReference>
<dbReference type="InterPro" id="IPR001834">
    <property type="entry name" value="CBR-like"/>
</dbReference>
<dbReference type="Gene3D" id="3.40.50.80">
    <property type="entry name" value="Nucleotide-binding domain of ferredoxin-NADP reductase (FNR) module"/>
    <property type="match status" value="1"/>
</dbReference>
<dbReference type="InterPro" id="IPR019180">
    <property type="entry name" value="Oxidoreductase-like_N"/>
</dbReference>
<feature type="binding site" evidence="7">
    <location>
        <position position="111"/>
    </location>
    <ligand>
        <name>FAD</name>
        <dbReference type="ChEBI" id="CHEBI:57692"/>
    </ligand>
</feature>
<reference evidence="10" key="2">
    <citation type="submission" date="2022-06" db="UniProtKB">
        <authorList>
            <consortium name="EnsemblMetazoa"/>
        </authorList>
    </citation>
    <scope>IDENTIFICATION</scope>
    <source>
        <strain evidence="10">p50T (Dazao)</strain>
    </source>
</reference>
<keyword evidence="3 7" id="KW-0285">Flavoprotein</keyword>
<dbReference type="PANTHER" id="PTHR19370:SF184">
    <property type="entry name" value="NADH-CYTOCHROME B5 REDUCTASE-LIKE"/>
    <property type="match status" value="1"/>
</dbReference>
<keyword evidence="4 7" id="KW-0274">FAD</keyword>
<keyword evidence="5 8" id="KW-0560">Oxidoreductase</keyword>
<dbReference type="RefSeq" id="XP_004926527.1">
    <property type="nucleotide sequence ID" value="XM_004926470.5"/>
</dbReference>
<dbReference type="InterPro" id="IPR039261">
    <property type="entry name" value="FNR_nucleotide-bd"/>
</dbReference>
<dbReference type="PRINTS" id="PR00406">
    <property type="entry name" value="CYTB5RDTASE"/>
</dbReference>
<evidence type="ECO:0000313" key="11">
    <source>
        <dbReference type="Proteomes" id="UP000005204"/>
    </source>
</evidence>
<dbReference type="CDD" id="cd06183">
    <property type="entry name" value="cyt_b5_reduct_like"/>
    <property type="match status" value="1"/>
</dbReference>
<keyword evidence="11" id="KW-1185">Reference proteome</keyword>
<evidence type="ECO:0000256" key="3">
    <source>
        <dbReference type="ARBA" id="ARBA00022630"/>
    </source>
</evidence>
<dbReference type="InterPro" id="IPR001709">
    <property type="entry name" value="Flavoprot_Pyr_Nucl_cyt_Rdtase"/>
</dbReference>
<comment type="similarity">
    <text evidence="2 8">Belongs to the flavoprotein pyridine nucleotide cytochrome reductase family.</text>
</comment>
<feature type="domain" description="FAD-binding FR-type" evidence="9">
    <location>
        <begin position="55"/>
        <end position="165"/>
    </location>
</feature>
<feature type="binding site" evidence="7">
    <location>
        <position position="131"/>
    </location>
    <ligand>
        <name>FAD</name>
        <dbReference type="ChEBI" id="CHEBI:57692"/>
    </ligand>
</feature>
<feature type="binding site" evidence="7">
    <location>
        <position position="140"/>
    </location>
    <ligand>
        <name>FAD</name>
        <dbReference type="ChEBI" id="CHEBI:57692"/>
    </ligand>
</feature>
<evidence type="ECO:0000256" key="7">
    <source>
        <dbReference type="PIRSR" id="PIRSR601834-1"/>
    </source>
</evidence>
<evidence type="ECO:0000313" key="10">
    <source>
        <dbReference type="EnsemblMetazoa" id="XP_004926527.1"/>
    </source>
</evidence>